<dbReference type="EMBL" id="OBEN01000009">
    <property type="protein sequence ID" value="SNZ15858.1"/>
    <property type="molecule type" value="Genomic_DNA"/>
</dbReference>
<dbReference type="RefSeq" id="WP_245810116.1">
    <property type="nucleotide sequence ID" value="NZ_OBEN01000009.1"/>
</dbReference>
<dbReference type="PROSITE" id="PS51371">
    <property type="entry name" value="CBS"/>
    <property type="match status" value="1"/>
</dbReference>
<keyword evidence="1" id="KW-0129">CBS domain</keyword>
<sequence length="424" mass="49845">MKEIELSQLCTFVPTVEHETTLEEVLKLFKEREPHELFVVVKDGKPIGFVKRKDVSSAIYRADLLVGDLLKPFIRLRNIKTTVDNIQGLFDFFNLQKDPIVVVNRNGLYVGVLFYHVLLHYVCMYKDTETSIFQKLRKLFGQPYYLYVFFLKGKKDFRERFGAVKEEGLYKILYEDIKDTIPGDITLLRDEGEVYALSKEKLSKDKVKEIIEGFHKEFSLLYADAKPVYVQGYMLPLEPIKSYEEFFKLASDTRDRLKGVEASFFILHGLQPSVVMCEYASKELIAKIKEQITQDFKTILDRILKEDRELWEYVLYDFFKDYPYFELFYIMNEKGIQISNNVINPKTKYHIKAGKKGADRSEKPYFKQAMKDGMYISDIYISQATDDFCITLSSKFQYKDKTYVLAGDINYREIHKLVKSYAKQ</sequence>
<dbReference type="CDD" id="cd02205">
    <property type="entry name" value="CBS_pair_SF"/>
    <property type="match status" value="1"/>
</dbReference>
<dbReference type="Proteomes" id="UP000218627">
    <property type="component" value="Unassembled WGS sequence"/>
</dbReference>
<dbReference type="SUPFAM" id="SSF103190">
    <property type="entry name" value="Sensory domain-like"/>
    <property type="match status" value="1"/>
</dbReference>
<proteinExistence type="predicted"/>
<dbReference type="InterPro" id="IPR046342">
    <property type="entry name" value="CBS_dom_sf"/>
</dbReference>
<protein>
    <submittedName>
        <fullName evidence="3">CBS domain-containing protein</fullName>
    </submittedName>
</protein>
<accession>A0A285P345</accession>
<dbReference type="InterPro" id="IPR000644">
    <property type="entry name" value="CBS_dom"/>
</dbReference>
<gene>
    <name evidence="3" type="ORF">SAMN06265353_1472</name>
</gene>
<organism evidence="3 4">
    <name type="scientific">Hydrogenobacter hydrogenophilus</name>
    <dbReference type="NCBI Taxonomy" id="35835"/>
    <lineage>
        <taxon>Bacteria</taxon>
        <taxon>Pseudomonadati</taxon>
        <taxon>Aquificota</taxon>
        <taxon>Aquificia</taxon>
        <taxon>Aquificales</taxon>
        <taxon>Aquificaceae</taxon>
        <taxon>Hydrogenobacter</taxon>
    </lineage>
</organism>
<evidence type="ECO:0000259" key="2">
    <source>
        <dbReference type="PROSITE" id="PS51371"/>
    </source>
</evidence>
<evidence type="ECO:0000313" key="3">
    <source>
        <dbReference type="EMBL" id="SNZ15858.1"/>
    </source>
</evidence>
<feature type="domain" description="CBS" evidence="2">
    <location>
        <begin position="9"/>
        <end position="65"/>
    </location>
</feature>
<dbReference type="SUPFAM" id="SSF54631">
    <property type="entry name" value="CBS-domain pair"/>
    <property type="match status" value="1"/>
</dbReference>
<dbReference type="AlphaFoldDB" id="A0A285P345"/>
<dbReference type="Pfam" id="PF00571">
    <property type="entry name" value="CBS"/>
    <property type="match status" value="1"/>
</dbReference>
<dbReference type="InterPro" id="IPR029151">
    <property type="entry name" value="Sensor-like_sf"/>
</dbReference>
<dbReference type="CDD" id="cd18773">
    <property type="entry name" value="PDC1_HK_sensor"/>
    <property type="match status" value="1"/>
</dbReference>
<keyword evidence="4" id="KW-1185">Reference proteome</keyword>
<evidence type="ECO:0000256" key="1">
    <source>
        <dbReference type="PROSITE-ProRule" id="PRU00703"/>
    </source>
</evidence>
<dbReference type="Gene3D" id="3.10.580.10">
    <property type="entry name" value="CBS-domain"/>
    <property type="match status" value="1"/>
</dbReference>
<evidence type="ECO:0000313" key="4">
    <source>
        <dbReference type="Proteomes" id="UP000218627"/>
    </source>
</evidence>
<dbReference type="SMART" id="SM00116">
    <property type="entry name" value="CBS"/>
    <property type="match status" value="1"/>
</dbReference>
<reference evidence="4" key="1">
    <citation type="submission" date="2017-09" db="EMBL/GenBank/DDBJ databases">
        <authorList>
            <person name="Varghese N."/>
            <person name="Submissions S."/>
        </authorList>
    </citation>
    <scope>NUCLEOTIDE SEQUENCE [LARGE SCALE GENOMIC DNA]</scope>
    <source>
        <strain evidence="4">DSM 2913</strain>
    </source>
</reference>
<name>A0A285P345_9AQUI</name>
<dbReference type="Gene3D" id="3.30.450.20">
    <property type="entry name" value="PAS domain"/>
    <property type="match status" value="1"/>
</dbReference>